<proteinExistence type="inferred from homology"/>
<dbReference type="InterPro" id="IPR002569">
    <property type="entry name" value="Met_Sox_Rdtase_MsrA_dom"/>
</dbReference>
<evidence type="ECO:0000256" key="3">
    <source>
        <dbReference type="ARBA" id="ARBA00008076"/>
    </source>
</evidence>
<gene>
    <name evidence="12" type="primary">msrA</name>
    <name evidence="11" type="synonym">msrB</name>
    <name evidence="14" type="ORF">ADA01nite_19720</name>
</gene>
<feature type="domain" description="MsrB" evidence="13">
    <location>
        <begin position="185"/>
        <end position="307"/>
    </location>
</feature>
<evidence type="ECO:0000256" key="10">
    <source>
        <dbReference type="ARBA" id="ARBA00048782"/>
    </source>
</evidence>
<comment type="similarity">
    <text evidence="1 12">Belongs to the MsrA Met sulfoxide reductase family.</text>
</comment>
<dbReference type="PANTHER" id="PTHR10173:SF59">
    <property type="entry name" value="PEPTIDE METHIONINE SULFOXIDE REDUCTASE MSRA_MSRB"/>
    <property type="match status" value="1"/>
</dbReference>
<dbReference type="EMBL" id="BJXX01000083">
    <property type="protein sequence ID" value="GEN34512.1"/>
    <property type="molecule type" value="Genomic_DNA"/>
</dbReference>
<dbReference type="GO" id="GO:0030091">
    <property type="term" value="P:protein repair"/>
    <property type="evidence" value="ECO:0007669"/>
    <property type="project" value="InterPro"/>
</dbReference>
<comment type="catalytic activity">
    <reaction evidence="10 12">
        <text>[thioredoxin]-disulfide + L-methionine + H2O = L-methionine (S)-S-oxide + [thioredoxin]-dithiol</text>
        <dbReference type="Rhea" id="RHEA:19993"/>
        <dbReference type="Rhea" id="RHEA-COMP:10698"/>
        <dbReference type="Rhea" id="RHEA-COMP:10700"/>
        <dbReference type="ChEBI" id="CHEBI:15377"/>
        <dbReference type="ChEBI" id="CHEBI:29950"/>
        <dbReference type="ChEBI" id="CHEBI:50058"/>
        <dbReference type="ChEBI" id="CHEBI:57844"/>
        <dbReference type="ChEBI" id="CHEBI:58772"/>
        <dbReference type="EC" id="1.8.4.11"/>
    </reaction>
</comment>
<evidence type="ECO:0000256" key="2">
    <source>
        <dbReference type="ARBA" id="ARBA00007174"/>
    </source>
</evidence>
<dbReference type="EC" id="1.8.4.12" evidence="11"/>
<dbReference type="GO" id="GO:0033743">
    <property type="term" value="F:peptide-methionine (R)-S-oxide reductase activity"/>
    <property type="evidence" value="ECO:0007669"/>
    <property type="project" value="UniProtKB-UniRule"/>
</dbReference>
<dbReference type="HAMAP" id="MF_01400">
    <property type="entry name" value="MsrB"/>
    <property type="match status" value="1"/>
</dbReference>
<dbReference type="PROSITE" id="PS51790">
    <property type="entry name" value="MSRB"/>
    <property type="match status" value="1"/>
</dbReference>
<dbReference type="InterPro" id="IPR002579">
    <property type="entry name" value="Met_Sox_Rdtase_MsrB_dom"/>
</dbReference>
<evidence type="ECO:0000313" key="15">
    <source>
        <dbReference type="Proteomes" id="UP000321157"/>
    </source>
</evidence>
<evidence type="ECO:0000256" key="9">
    <source>
        <dbReference type="ARBA" id="ARBA00048488"/>
    </source>
</evidence>
<dbReference type="NCBIfam" id="TIGR00401">
    <property type="entry name" value="msrA"/>
    <property type="match status" value="1"/>
</dbReference>
<comment type="catalytic activity">
    <reaction evidence="8 12">
        <text>L-methionyl-[protein] + [thioredoxin]-disulfide + H2O = L-methionyl-(S)-S-oxide-[protein] + [thioredoxin]-dithiol</text>
        <dbReference type="Rhea" id="RHEA:14217"/>
        <dbReference type="Rhea" id="RHEA-COMP:10698"/>
        <dbReference type="Rhea" id="RHEA-COMP:10700"/>
        <dbReference type="Rhea" id="RHEA-COMP:12313"/>
        <dbReference type="Rhea" id="RHEA-COMP:12315"/>
        <dbReference type="ChEBI" id="CHEBI:15377"/>
        <dbReference type="ChEBI" id="CHEBI:16044"/>
        <dbReference type="ChEBI" id="CHEBI:29950"/>
        <dbReference type="ChEBI" id="CHEBI:44120"/>
        <dbReference type="ChEBI" id="CHEBI:50058"/>
        <dbReference type="EC" id="1.8.4.11"/>
    </reaction>
</comment>
<dbReference type="GO" id="GO:0033744">
    <property type="term" value="F:L-methionine:thioredoxin-disulfide S-oxidoreductase activity"/>
    <property type="evidence" value="ECO:0007669"/>
    <property type="project" value="RHEA"/>
</dbReference>
<evidence type="ECO:0000256" key="12">
    <source>
        <dbReference type="HAMAP-Rule" id="MF_01401"/>
    </source>
</evidence>
<evidence type="ECO:0000256" key="7">
    <source>
        <dbReference type="ARBA" id="ARBA00024679"/>
    </source>
</evidence>
<evidence type="ECO:0000313" key="14">
    <source>
        <dbReference type="EMBL" id="GEN34512.1"/>
    </source>
</evidence>
<evidence type="ECO:0000256" key="11">
    <source>
        <dbReference type="HAMAP-Rule" id="MF_01400"/>
    </source>
</evidence>
<dbReference type="RefSeq" id="WP_146809784.1">
    <property type="nucleotide sequence ID" value="NZ_BJXX01000083.1"/>
</dbReference>
<comment type="catalytic activity">
    <reaction evidence="9 11">
        <text>L-methionyl-[protein] + [thioredoxin]-disulfide + H2O = L-methionyl-(R)-S-oxide-[protein] + [thioredoxin]-dithiol</text>
        <dbReference type="Rhea" id="RHEA:24164"/>
        <dbReference type="Rhea" id="RHEA-COMP:10698"/>
        <dbReference type="Rhea" id="RHEA-COMP:10700"/>
        <dbReference type="Rhea" id="RHEA-COMP:12313"/>
        <dbReference type="Rhea" id="RHEA-COMP:12314"/>
        <dbReference type="ChEBI" id="CHEBI:15377"/>
        <dbReference type="ChEBI" id="CHEBI:16044"/>
        <dbReference type="ChEBI" id="CHEBI:29950"/>
        <dbReference type="ChEBI" id="CHEBI:45764"/>
        <dbReference type="ChEBI" id="CHEBI:50058"/>
        <dbReference type="EC" id="1.8.4.12"/>
    </reaction>
</comment>
<evidence type="ECO:0000259" key="13">
    <source>
        <dbReference type="PROSITE" id="PS51790"/>
    </source>
</evidence>
<dbReference type="Proteomes" id="UP000321157">
    <property type="component" value="Unassembled WGS sequence"/>
</dbReference>
<comment type="caution">
    <text evidence="14">The sequence shown here is derived from an EMBL/GenBank/DDBJ whole genome shotgun (WGS) entry which is preliminary data.</text>
</comment>
<evidence type="ECO:0000256" key="6">
    <source>
        <dbReference type="ARBA" id="ARBA00023268"/>
    </source>
</evidence>
<dbReference type="Gene3D" id="2.170.150.20">
    <property type="entry name" value="Peptide methionine sulfoxide reductase"/>
    <property type="match status" value="1"/>
</dbReference>
<dbReference type="SUPFAM" id="SSF51316">
    <property type="entry name" value="Mss4-like"/>
    <property type="match status" value="1"/>
</dbReference>
<dbReference type="PANTHER" id="PTHR10173">
    <property type="entry name" value="METHIONINE SULFOXIDE REDUCTASE"/>
    <property type="match status" value="1"/>
</dbReference>
<evidence type="ECO:0000256" key="5">
    <source>
        <dbReference type="ARBA" id="ARBA00023002"/>
    </source>
</evidence>
<comment type="function">
    <text evidence="7 12">Has an important function as a repair enzyme for proteins that have been inactivated by oxidation. Catalyzes the reversible oxidation-reduction of methionine sulfoxide in proteins to methionine.</text>
</comment>
<dbReference type="GO" id="GO:0006979">
    <property type="term" value="P:response to oxidative stress"/>
    <property type="evidence" value="ECO:0007669"/>
    <property type="project" value="InterPro"/>
</dbReference>
<feature type="active site" description="Nucleophile" evidence="11">
    <location>
        <position position="296"/>
    </location>
</feature>
<protein>
    <recommendedName>
        <fullName evidence="11 12">Multifunctional fusion protein</fullName>
    </recommendedName>
    <domain>
        <recommendedName>
            <fullName evidence="12">Peptide methionine sulfoxide reductase MsrA</fullName>
            <shortName evidence="12">Protein-methionine-S-oxide reductase</shortName>
            <ecNumber evidence="12">1.8.4.11</ecNumber>
        </recommendedName>
        <alternativeName>
            <fullName evidence="12">Peptide-methionine (S)-S-oxide reductase</fullName>
            <shortName evidence="12">Peptide Met(O) reductase</shortName>
        </alternativeName>
    </domain>
    <domain>
        <recommendedName>
            <fullName evidence="11">Peptide methionine sulfoxide reductase MsrB</fullName>
            <ecNumber evidence="11">1.8.4.12</ecNumber>
        </recommendedName>
        <alternativeName>
            <fullName evidence="11">Peptide-methionine (R)-S-oxide reductase</fullName>
        </alternativeName>
    </domain>
</protein>
<comment type="similarity">
    <text evidence="3">In the C-terminal section; belongs to the MsrB Met sulfoxide reductase family.</text>
</comment>
<dbReference type="InterPro" id="IPR011057">
    <property type="entry name" value="Mss4-like_sf"/>
</dbReference>
<organism evidence="14 15">
    <name type="scientific">Aneurinibacillus danicus</name>
    <dbReference type="NCBI Taxonomy" id="267746"/>
    <lineage>
        <taxon>Bacteria</taxon>
        <taxon>Bacillati</taxon>
        <taxon>Bacillota</taxon>
        <taxon>Bacilli</taxon>
        <taxon>Bacillales</taxon>
        <taxon>Paenibacillaceae</taxon>
        <taxon>Aneurinibacillus group</taxon>
        <taxon>Aneurinibacillus</taxon>
    </lineage>
</organism>
<dbReference type="HAMAP" id="MF_01401">
    <property type="entry name" value="MsrA"/>
    <property type="match status" value="1"/>
</dbReference>
<comment type="similarity">
    <text evidence="2 11">Belongs to the MsrB Met sulfoxide reductase family.</text>
</comment>
<evidence type="ECO:0000256" key="1">
    <source>
        <dbReference type="ARBA" id="ARBA00005591"/>
    </source>
</evidence>
<dbReference type="Pfam" id="PF01625">
    <property type="entry name" value="PMSR"/>
    <property type="match status" value="1"/>
</dbReference>
<dbReference type="GO" id="GO:0008113">
    <property type="term" value="F:peptide-methionine (S)-S-oxide reductase activity"/>
    <property type="evidence" value="ECO:0007669"/>
    <property type="project" value="UniProtKB-UniRule"/>
</dbReference>
<dbReference type="EC" id="1.8.4.11" evidence="12"/>
<dbReference type="OrthoDB" id="4174719at2"/>
<keyword evidence="5 11" id="KW-0560">Oxidoreductase</keyword>
<dbReference type="GO" id="GO:0005737">
    <property type="term" value="C:cytoplasm"/>
    <property type="evidence" value="ECO:0007669"/>
    <property type="project" value="TreeGrafter"/>
</dbReference>
<keyword evidence="6" id="KW-0511">Multifunctional enzyme</keyword>
<feature type="active site" evidence="12">
    <location>
        <position position="19"/>
    </location>
</feature>
<dbReference type="FunFam" id="2.170.150.20:FF:000003">
    <property type="entry name" value="Peptide methionine sulfoxide reductase MsrB"/>
    <property type="match status" value="1"/>
</dbReference>
<accession>A0A511VB99</accession>
<keyword evidence="15" id="KW-1185">Reference proteome</keyword>
<dbReference type="AlphaFoldDB" id="A0A511VB99"/>
<name>A0A511VB99_9BACL</name>
<dbReference type="FunFam" id="3.30.1060.10:FF:000003">
    <property type="entry name" value="Peptide methionine sulfoxide reductase MsrA"/>
    <property type="match status" value="1"/>
</dbReference>
<comment type="caution">
    <text evidence="11">Lacks conserved residue(s) required for the propagation of feature annotation.</text>
</comment>
<sequence length="325" mass="37713">MDKNTIEKRQELATFAGGCFWCMVTPFEEMPGIVSIVSGYTGGHKENPTYEEVCSETTGHYEAVQITFEPDIFPYEKLLDIYWRQIDPTDPGGQFYDRGQSYQTAIFYHSEEQKRQAEASKQALEESGRFNKPIVTKILPATAFYPAEEYHQNYHKKNPLHYKMYRKGSGREAFIEENWGKKRDKELLKQKLTPMQYEVTQNNGTEPPFRNEYWDNKREGIYVDIVSGEPLFSSLDKFDSGCGWPSFTKPLNEESIEERPDYSHFMIRTEVRSKEADSHLGHVFDDGPAPTGLRYCINSAALRFIPKEDLEKEGYGQYLKLFVTE</sequence>
<evidence type="ECO:0000256" key="4">
    <source>
        <dbReference type="ARBA" id="ARBA00011017"/>
    </source>
</evidence>
<dbReference type="SUPFAM" id="SSF55068">
    <property type="entry name" value="Peptide methionine sulfoxide reductase"/>
    <property type="match status" value="1"/>
</dbReference>
<dbReference type="InterPro" id="IPR036509">
    <property type="entry name" value="Met_Sox_Rdtase_MsrA_sf"/>
</dbReference>
<dbReference type="Pfam" id="PF01641">
    <property type="entry name" value="SelR"/>
    <property type="match status" value="1"/>
</dbReference>
<comment type="similarity">
    <text evidence="4">In the N-terminal section; belongs to the MsrA Met sulfoxide reductase family.</text>
</comment>
<dbReference type="InterPro" id="IPR028427">
    <property type="entry name" value="Met_Sox_Rdtase_MsrB"/>
</dbReference>
<dbReference type="NCBIfam" id="TIGR00357">
    <property type="entry name" value="peptide-methionine (R)-S-oxide reductase MsrB"/>
    <property type="match status" value="1"/>
</dbReference>
<reference evidence="14 15" key="1">
    <citation type="submission" date="2019-07" db="EMBL/GenBank/DDBJ databases">
        <title>Whole genome shotgun sequence of Aneurinibacillus danicus NBRC 102444.</title>
        <authorList>
            <person name="Hosoyama A."/>
            <person name="Uohara A."/>
            <person name="Ohji S."/>
            <person name="Ichikawa N."/>
        </authorList>
    </citation>
    <scope>NUCLEOTIDE SEQUENCE [LARGE SCALE GENOMIC DNA]</scope>
    <source>
        <strain evidence="14 15">NBRC 102444</strain>
    </source>
</reference>
<evidence type="ECO:0000256" key="8">
    <source>
        <dbReference type="ARBA" id="ARBA00047806"/>
    </source>
</evidence>
<dbReference type="Gene3D" id="3.30.1060.10">
    <property type="entry name" value="Peptide methionine sulphoxide reductase MsrA"/>
    <property type="match status" value="1"/>
</dbReference>